<name>A0A8C5PXP2_9ANUR</name>
<keyword evidence="2" id="KW-1185">Reference proteome</keyword>
<dbReference type="PANTHER" id="PTHR15386:SF0">
    <property type="entry name" value="FIBRINOGEN SILENCER-BINDING PROTEIN"/>
    <property type="match status" value="1"/>
</dbReference>
<dbReference type="Proteomes" id="UP000694569">
    <property type="component" value="Unplaced"/>
</dbReference>
<dbReference type="OrthoDB" id="9890814at2759"/>
<dbReference type="GeneTree" id="ENSGT00390000008778"/>
<accession>A0A8C5PXP2</accession>
<dbReference type="PANTHER" id="PTHR15386">
    <property type="entry name" value="FIBRINOGEN SILENCER-BINDING PROTEIN"/>
    <property type="match status" value="1"/>
</dbReference>
<reference evidence="1" key="2">
    <citation type="submission" date="2025-09" db="UniProtKB">
        <authorList>
            <consortium name="Ensembl"/>
        </authorList>
    </citation>
    <scope>IDENTIFICATION</scope>
</reference>
<protein>
    <submittedName>
        <fullName evidence="1">Fibrinogen silencer binding protein</fullName>
    </submittedName>
</protein>
<dbReference type="Ensembl" id="ENSLLET00000030104.1">
    <property type="protein sequence ID" value="ENSLLEP00000028978.1"/>
    <property type="gene ID" value="ENSLLEG00000018402.1"/>
</dbReference>
<organism evidence="1 2">
    <name type="scientific">Leptobrachium leishanense</name>
    <name type="common">Leishan spiny toad</name>
    <dbReference type="NCBI Taxonomy" id="445787"/>
    <lineage>
        <taxon>Eukaryota</taxon>
        <taxon>Metazoa</taxon>
        <taxon>Chordata</taxon>
        <taxon>Craniata</taxon>
        <taxon>Vertebrata</taxon>
        <taxon>Euteleostomi</taxon>
        <taxon>Amphibia</taxon>
        <taxon>Batrachia</taxon>
        <taxon>Anura</taxon>
        <taxon>Pelobatoidea</taxon>
        <taxon>Megophryidae</taxon>
        <taxon>Leptobrachium</taxon>
    </lineage>
</organism>
<dbReference type="InterPro" id="IPR042383">
    <property type="entry name" value="FSBP"/>
</dbReference>
<evidence type="ECO:0000313" key="1">
    <source>
        <dbReference type="Ensembl" id="ENSLLEP00000028978.1"/>
    </source>
</evidence>
<evidence type="ECO:0000313" key="2">
    <source>
        <dbReference type="Proteomes" id="UP000694569"/>
    </source>
</evidence>
<proteinExistence type="predicted"/>
<reference evidence="1" key="1">
    <citation type="submission" date="2025-08" db="UniProtKB">
        <authorList>
            <consortium name="Ensembl"/>
        </authorList>
    </citation>
    <scope>IDENTIFICATION</scope>
</reference>
<dbReference type="AlphaFoldDB" id="A0A8C5PXP2"/>
<sequence length="216" mass="24911">MCDMQKDINHGMKICDRCRKPLAKGKKDGEIMEEYKFSDPFDVESKVPDTDPTFISQHIPLHDQVPTVMVQLEQEEDVKPPPSLLLSPQPVHVLEETMANQEFEHESERSLSPSISSVDIRLSLSPPLPRIEECFSHAGERGRAACSCNPETLQMAKKEHELNLSNQRQYGLYIKEKREGLKRRQHLEEELLKAKIKVEKLKAIKLRRDLPEYSNL</sequence>